<feature type="domain" description="CBS" evidence="9">
    <location>
        <begin position="218"/>
        <end position="279"/>
    </location>
</feature>
<dbReference type="PANTHER" id="PTHR22777">
    <property type="entry name" value="HEMOLYSIN-RELATED"/>
    <property type="match status" value="1"/>
</dbReference>
<dbReference type="AlphaFoldDB" id="A0A0F9X2H8"/>
<dbReference type="GO" id="GO:0005886">
    <property type="term" value="C:plasma membrane"/>
    <property type="evidence" value="ECO:0007669"/>
    <property type="project" value="TreeGrafter"/>
</dbReference>
<dbReference type="InterPro" id="IPR016169">
    <property type="entry name" value="FAD-bd_PCMH_sub2"/>
</dbReference>
<evidence type="ECO:0000256" key="7">
    <source>
        <dbReference type="SAM" id="MobiDB-lite"/>
    </source>
</evidence>
<gene>
    <name evidence="11" type="ORF">LCGC14_0203000</name>
</gene>
<feature type="transmembrane region" description="Helical" evidence="8">
    <location>
        <begin position="6"/>
        <end position="29"/>
    </location>
</feature>
<dbReference type="GO" id="GO:0050660">
    <property type="term" value="F:flavin adenine dinucleotide binding"/>
    <property type="evidence" value="ECO:0007669"/>
    <property type="project" value="InterPro"/>
</dbReference>
<sequence>MLLTKFLIILLLIVLNGFFAMSEIAIVSARKSRLEQMRKEGRRGAASAIRLMEDPTGFLSTVQIGITLVGIFAGAYGGSVFAAPLAEMIRDWPVVGPYAGTVAFVLVVVVITYLSLIVGELAPKRFALSRAEAIAVKVAPVMALIAKAGAPLVWLLRVSTNAVILLLGGDREDGDGVTEEDVRAMIAEGTQTGVFKPKEREMLEGVIRIADRTVRSIMVPRPDTTWLDRRDDADTLFDKILKSGHSRYPVIDTDTDTVVGIVQTKDLLEQQRRTGTIDLAEAMREPLYVHETMPILKLLERFRTAAIHIAIVLDEYGSFEGVATPTDILQGIAGALPEGDDDDPRVIARDDGSWLIDAAMPIDAVGNAVPGLLFPSERDYETAAGFILNHLGHIPGVGERFRWQRWDFEIMDMDGQRIDKLLVTEAPAEPAAGPGSVAPRDARYDG</sequence>
<dbReference type="InterPro" id="IPR046342">
    <property type="entry name" value="CBS_dom_sf"/>
</dbReference>
<accession>A0A0F9X2H8</accession>
<feature type="compositionally biased region" description="Low complexity" evidence="7">
    <location>
        <begin position="426"/>
        <end position="435"/>
    </location>
</feature>
<keyword evidence="4 8" id="KW-1133">Transmembrane helix</keyword>
<organism evidence="11">
    <name type="scientific">marine sediment metagenome</name>
    <dbReference type="NCBI Taxonomy" id="412755"/>
    <lineage>
        <taxon>unclassified sequences</taxon>
        <taxon>metagenomes</taxon>
        <taxon>ecological metagenomes</taxon>
    </lineage>
</organism>
<dbReference type="FunFam" id="3.10.580.10:FF:000002">
    <property type="entry name" value="Magnesium/cobalt efflux protein CorC"/>
    <property type="match status" value="1"/>
</dbReference>
<feature type="transmembrane region" description="Helical" evidence="8">
    <location>
        <begin position="98"/>
        <end position="122"/>
    </location>
</feature>
<dbReference type="CDD" id="cd04590">
    <property type="entry name" value="CBS_pair_CorC_HlyC_assoc"/>
    <property type="match status" value="1"/>
</dbReference>
<dbReference type="Gene3D" id="3.30.465.10">
    <property type="match status" value="1"/>
</dbReference>
<evidence type="ECO:0000256" key="6">
    <source>
        <dbReference type="ARBA" id="ARBA00023136"/>
    </source>
</evidence>
<evidence type="ECO:0000256" key="8">
    <source>
        <dbReference type="SAM" id="Phobius"/>
    </source>
</evidence>
<protein>
    <recommendedName>
        <fullName evidence="12">CBS domain-containing protein</fullName>
    </recommendedName>
</protein>
<evidence type="ECO:0000259" key="9">
    <source>
        <dbReference type="PROSITE" id="PS51371"/>
    </source>
</evidence>
<evidence type="ECO:0008006" key="12">
    <source>
        <dbReference type="Google" id="ProtNLM"/>
    </source>
</evidence>
<dbReference type="EMBL" id="LAZR01000090">
    <property type="protein sequence ID" value="KKN93001.1"/>
    <property type="molecule type" value="Genomic_DNA"/>
</dbReference>
<evidence type="ECO:0000259" key="10">
    <source>
        <dbReference type="PROSITE" id="PS51846"/>
    </source>
</evidence>
<dbReference type="PANTHER" id="PTHR22777:SF17">
    <property type="entry name" value="UPF0053 PROTEIN SLL0260"/>
    <property type="match status" value="1"/>
</dbReference>
<keyword evidence="3" id="KW-0677">Repeat</keyword>
<feature type="region of interest" description="Disordered" evidence="7">
    <location>
        <begin position="426"/>
        <end position="446"/>
    </location>
</feature>
<dbReference type="SUPFAM" id="SSF54631">
    <property type="entry name" value="CBS-domain pair"/>
    <property type="match status" value="1"/>
</dbReference>
<feature type="transmembrane region" description="Helical" evidence="8">
    <location>
        <begin position="57"/>
        <end position="78"/>
    </location>
</feature>
<evidence type="ECO:0000256" key="1">
    <source>
        <dbReference type="ARBA" id="ARBA00004141"/>
    </source>
</evidence>
<dbReference type="Pfam" id="PF00571">
    <property type="entry name" value="CBS"/>
    <property type="match status" value="2"/>
</dbReference>
<dbReference type="Pfam" id="PF01595">
    <property type="entry name" value="CNNM"/>
    <property type="match status" value="1"/>
</dbReference>
<reference evidence="11" key="1">
    <citation type="journal article" date="2015" name="Nature">
        <title>Complex archaea that bridge the gap between prokaryotes and eukaryotes.</title>
        <authorList>
            <person name="Spang A."/>
            <person name="Saw J.H."/>
            <person name="Jorgensen S.L."/>
            <person name="Zaremba-Niedzwiedzka K."/>
            <person name="Martijn J."/>
            <person name="Lind A.E."/>
            <person name="van Eijk R."/>
            <person name="Schleper C."/>
            <person name="Guy L."/>
            <person name="Ettema T.J."/>
        </authorList>
    </citation>
    <scope>NUCLEOTIDE SEQUENCE</scope>
</reference>
<dbReference type="SMART" id="SM00116">
    <property type="entry name" value="CBS"/>
    <property type="match status" value="2"/>
</dbReference>
<dbReference type="InterPro" id="IPR044751">
    <property type="entry name" value="Ion_transp-like_CBS"/>
</dbReference>
<name>A0A0F9X2H8_9ZZZZ</name>
<evidence type="ECO:0000256" key="5">
    <source>
        <dbReference type="ARBA" id="ARBA00023122"/>
    </source>
</evidence>
<evidence type="ECO:0000256" key="2">
    <source>
        <dbReference type="ARBA" id="ARBA00022692"/>
    </source>
</evidence>
<comment type="caution">
    <text evidence="11">The sequence shown here is derived from an EMBL/GenBank/DDBJ whole genome shotgun (WGS) entry which is preliminary data.</text>
</comment>
<dbReference type="InterPro" id="IPR036318">
    <property type="entry name" value="FAD-bd_PCMH-like_sf"/>
</dbReference>
<evidence type="ECO:0000256" key="4">
    <source>
        <dbReference type="ARBA" id="ARBA00022989"/>
    </source>
</evidence>
<keyword evidence="5" id="KW-0129">CBS domain</keyword>
<dbReference type="InterPro" id="IPR002550">
    <property type="entry name" value="CNNM"/>
</dbReference>
<evidence type="ECO:0000313" key="11">
    <source>
        <dbReference type="EMBL" id="KKN93001.1"/>
    </source>
</evidence>
<keyword evidence="6 8" id="KW-0472">Membrane</keyword>
<feature type="domain" description="CBS" evidence="9">
    <location>
        <begin position="282"/>
        <end position="338"/>
    </location>
</feature>
<dbReference type="PROSITE" id="PS51371">
    <property type="entry name" value="CBS"/>
    <property type="match status" value="2"/>
</dbReference>
<dbReference type="SUPFAM" id="SSF56176">
    <property type="entry name" value="FAD-binding/transporter-associated domain-like"/>
    <property type="match status" value="1"/>
</dbReference>
<dbReference type="Pfam" id="PF03471">
    <property type="entry name" value="CorC_HlyC"/>
    <property type="match status" value="1"/>
</dbReference>
<feature type="domain" description="CNNM transmembrane" evidence="10">
    <location>
        <begin position="1"/>
        <end position="199"/>
    </location>
</feature>
<dbReference type="InterPro" id="IPR000644">
    <property type="entry name" value="CBS_dom"/>
</dbReference>
<keyword evidence="2 8" id="KW-0812">Transmembrane</keyword>
<dbReference type="SMART" id="SM01091">
    <property type="entry name" value="CorC_HlyC"/>
    <property type="match status" value="1"/>
</dbReference>
<dbReference type="PROSITE" id="PS51846">
    <property type="entry name" value="CNNM"/>
    <property type="match status" value="1"/>
</dbReference>
<evidence type="ECO:0000256" key="3">
    <source>
        <dbReference type="ARBA" id="ARBA00022737"/>
    </source>
</evidence>
<proteinExistence type="predicted"/>
<dbReference type="Gene3D" id="3.10.580.10">
    <property type="entry name" value="CBS-domain"/>
    <property type="match status" value="1"/>
</dbReference>
<dbReference type="InterPro" id="IPR005170">
    <property type="entry name" value="Transptr-assoc_dom"/>
</dbReference>
<comment type="subcellular location">
    <subcellularLocation>
        <location evidence="1">Membrane</location>
        <topology evidence="1">Multi-pass membrane protein</topology>
    </subcellularLocation>
</comment>